<dbReference type="EMBL" id="MN739850">
    <property type="protein sequence ID" value="QHT74465.1"/>
    <property type="molecule type" value="Genomic_DNA"/>
</dbReference>
<feature type="domain" description="Cupin-like" evidence="2">
    <location>
        <begin position="153"/>
        <end position="258"/>
    </location>
</feature>
<name>A0A6C0H2T7_9ZZZZ</name>
<reference evidence="3" key="1">
    <citation type="journal article" date="2020" name="Nature">
        <title>Giant virus diversity and host interactions through global metagenomics.</title>
        <authorList>
            <person name="Schulz F."/>
            <person name="Roux S."/>
            <person name="Paez-Espino D."/>
            <person name="Jungbluth S."/>
            <person name="Walsh D.A."/>
            <person name="Denef V.J."/>
            <person name="McMahon K.D."/>
            <person name="Konstantinidis K.T."/>
            <person name="Eloe-Fadrosh E.A."/>
            <person name="Kyrpides N.C."/>
            <person name="Woyke T."/>
        </authorList>
    </citation>
    <scope>NUCLEOTIDE SEQUENCE</scope>
    <source>
        <strain evidence="3">GVMAG-M-3300023179-59</strain>
    </source>
</reference>
<accession>A0A6C0H2T7</accession>
<keyword evidence="1" id="KW-0812">Transmembrane</keyword>
<dbReference type="Gene3D" id="2.60.120.10">
    <property type="entry name" value="Jelly Rolls"/>
    <property type="match status" value="1"/>
</dbReference>
<sequence>MSTIVNIILFLIILFLYIHIIHQLKKGEDLEIYEMDYMSNEHLQEVCDIKQPVLFEYQSVVPAFFEHITPENLDNFSGSHDIKIKDIQDYWKSDESVDYVILPYQSGRTLMSSDTQSNYFTENNEDFVDDSGLNKIFKENDEFLKPYMTLQTKYDIMTGSANVYTPLRYHTEYRKFLCVMSGKIRVKMTPWKSKKYLYTIRDFDNYEFKSPVNVWKPQRKYLHEMDKIKWLEFDVQPNHVLYIPPFWWYSIQYSDTPDNLICCITYNSIMNCVTNIPNWGLYFLQQNNIQKKIAKTLELDKSDVEKSEDTAIGLKIVEKKPPLVDDAEIEPPSLVTSI</sequence>
<feature type="transmembrane region" description="Helical" evidence="1">
    <location>
        <begin position="6"/>
        <end position="24"/>
    </location>
</feature>
<dbReference type="SUPFAM" id="SSF51197">
    <property type="entry name" value="Clavaminate synthase-like"/>
    <property type="match status" value="1"/>
</dbReference>
<proteinExistence type="predicted"/>
<dbReference type="AlphaFoldDB" id="A0A6C0H2T7"/>
<evidence type="ECO:0000313" key="3">
    <source>
        <dbReference type="EMBL" id="QHT74465.1"/>
    </source>
</evidence>
<keyword evidence="1" id="KW-0472">Membrane</keyword>
<evidence type="ECO:0000256" key="1">
    <source>
        <dbReference type="SAM" id="Phobius"/>
    </source>
</evidence>
<evidence type="ECO:0000259" key="2">
    <source>
        <dbReference type="Pfam" id="PF13621"/>
    </source>
</evidence>
<protein>
    <recommendedName>
        <fullName evidence="2">Cupin-like domain-containing protein</fullName>
    </recommendedName>
</protein>
<organism evidence="3">
    <name type="scientific">viral metagenome</name>
    <dbReference type="NCBI Taxonomy" id="1070528"/>
    <lineage>
        <taxon>unclassified sequences</taxon>
        <taxon>metagenomes</taxon>
        <taxon>organismal metagenomes</taxon>
    </lineage>
</organism>
<keyword evidence="1" id="KW-1133">Transmembrane helix</keyword>
<dbReference type="InterPro" id="IPR041667">
    <property type="entry name" value="Cupin_8"/>
</dbReference>
<dbReference type="Pfam" id="PF13621">
    <property type="entry name" value="Cupin_8"/>
    <property type="match status" value="1"/>
</dbReference>
<dbReference type="InterPro" id="IPR014710">
    <property type="entry name" value="RmlC-like_jellyroll"/>
</dbReference>